<reference evidence="8" key="2">
    <citation type="submission" date="2025-08" db="UniProtKB">
        <authorList>
            <consortium name="RefSeq"/>
        </authorList>
    </citation>
    <scope>IDENTIFICATION</scope>
    <source>
        <strain evidence="8">S238N-H82</strain>
        <tissue evidence="8">Testes</tissue>
    </source>
</reference>
<keyword evidence="2" id="KW-0964">Secreted</keyword>
<evidence type="ECO:0000313" key="7">
    <source>
        <dbReference type="Proteomes" id="UP000001554"/>
    </source>
</evidence>
<feature type="compositionally biased region" description="Gly residues" evidence="4">
    <location>
        <begin position="87"/>
        <end position="96"/>
    </location>
</feature>
<accession>A0A9J7N0A5</accession>
<dbReference type="OrthoDB" id="6154955at2759"/>
<feature type="region of interest" description="Disordered" evidence="4">
    <location>
        <begin position="46"/>
        <end position="110"/>
    </location>
</feature>
<reference evidence="7" key="1">
    <citation type="journal article" date="2020" name="Nat. Ecol. Evol.">
        <title>Deeply conserved synteny resolves early events in vertebrate evolution.</title>
        <authorList>
            <person name="Simakov O."/>
            <person name="Marletaz F."/>
            <person name="Yue J.X."/>
            <person name="O'Connell B."/>
            <person name="Jenkins J."/>
            <person name="Brandt A."/>
            <person name="Calef R."/>
            <person name="Tung C.H."/>
            <person name="Huang T.K."/>
            <person name="Schmutz J."/>
            <person name="Satoh N."/>
            <person name="Yu J.K."/>
            <person name="Putnam N.H."/>
            <person name="Green R.E."/>
            <person name="Rokhsar D.S."/>
        </authorList>
    </citation>
    <scope>NUCLEOTIDE SEQUENCE [LARGE SCALE GENOMIC DNA]</scope>
    <source>
        <strain evidence="7">S238N-H82</strain>
    </source>
</reference>
<evidence type="ECO:0000313" key="8">
    <source>
        <dbReference type="RefSeq" id="XP_035685415.1"/>
    </source>
</evidence>
<dbReference type="OMA" id="NDINEHY"/>
<dbReference type="Pfam" id="PF01391">
    <property type="entry name" value="Collagen"/>
    <property type="match status" value="1"/>
</dbReference>
<keyword evidence="3 5" id="KW-0732">Signal</keyword>
<keyword evidence="7" id="KW-1185">Reference proteome</keyword>
<dbReference type="Pfam" id="PF00386">
    <property type="entry name" value="C1q"/>
    <property type="match status" value="1"/>
</dbReference>
<name>A0A9J7N0A5_BRAFL</name>
<feature type="domain" description="C1q" evidence="6">
    <location>
        <begin position="109"/>
        <end position="245"/>
    </location>
</feature>
<gene>
    <name evidence="8" type="primary">LOC118422018</name>
</gene>
<dbReference type="RefSeq" id="XP_035685415.1">
    <property type="nucleotide sequence ID" value="XM_035829522.1"/>
</dbReference>
<dbReference type="PANTHER" id="PTHR15427">
    <property type="entry name" value="EMILIN ELASTIN MICROFIBRIL INTERFACE-LOCATED PROTEIN ELASTIN MICROFIBRIL INTERFACER"/>
    <property type="match status" value="1"/>
</dbReference>
<dbReference type="GO" id="GO:0005576">
    <property type="term" value="C:extracellular region"/>
    <property type="evidence" value="ECO:0007669"/>
    <property type="project" value="UniProtKB-SubCell"/>
</dbReference>
<dbReference type="AlphaFoldDB" id="A0A9J7N0A5"/>
<dbReference type="KEGG" id="bfo:118422018"/>
<dbReference type="InterPro" id="IPR008160">
    <property type="entry name" value="Collagen"/>
</dbReference>
<dbReference type="SUPFAM" id="SSF49842">
    <property type="entry name" value="TNF-like"/>
    <property type="match status" value="1"/>
</dbReference>
<evidence type="ECO:0000256" key="2">
    <source>
        <dbReference type="ARBA" id="ARBA00022525"/>
    </source>
</evidence>
<proteinExistence type="predicted"/>
<feature type="chain" id="PRO_5039900194" evidence="5">
    <location>
        <begin position="25"/>
        <end position="245"/>
    </location>
</feature>
<evidence type="ECO:0000256" key="1">
    <source>
        <dbReference type="ARBA" id="ARBA00004613"/>
    </source>
</evidence>
<feature type="signal peptide" evidence="5">
    <location>
        <begin position="1"/>
        <end position="24"/>
    </location>
</feature>
<dbReference type="Proteomes" id="UP000001554">
    <property type="component" value="Chromosome 8"/>
</dbReference>
<dbReference type="Gene3D" id="2.60.120.40">
    <property type="match status" value="1"/>
</dbReference>
<organism evidence="7 8">
    <name type="scientific">Branchiostoma floridae</name>
    <name type="common">Florida lancelet</name>
    <name type="synonym">Amphioxus</name>
    <dbReference type="NCBI Taxonomy" id="7739"/>
    <lineage>
        <taxon>Eukaryota</taxon>
        <taxon>Metazoa</taxon>
        <taxon>Chordata</taxon>
        <taxon>Cephalochordata</taxon>
        <taxon>Leptocardii</taxon>
        <taxon>Amphioxiformes</taxon>
        <taxon>Branchiostomatidae</taxon>
        <taxon>Branchiostoma</taxon>
    </lineage>
</organism>
<evidence type="ECO:0000256" key="5">
    <source>
        <dbReference type="SAM" id="SignalP"/>
    </source>
</evidence>
<dbReference type="SMART" id="SM00110">
    <property type="entry name" value="C1Q"/>
    <property type="match status" value="1"/>
</dbReference>
<dbReference type="PROSITE" id="PS50871">
    <property type="entry name" value="C1Q"/>
    <property type="match status" value="1"/>
</dbReference>
<dbReference type="InterPro" id="IPR050392">
    <property type="entry name" value="Collagen/C1q_domain"/>
</dbReference>
<dbReference type="PANTHER" id="PTHR15427:SF50">
    <property type="entry name" value="COMPLEMENT C1Q TUMOR NECROSIS FACTOR-RELATED PROTEIN 2-LIKE"/>
    <property type="match status" value="1"/>
</dbReference>
<sequence>MAQAGFFFASLVLLVSTTIQVTSAHELAASEGSCSRQFSSDVNITVVAGPGQDGQKGDMGPRGHKGVPGNRGVTGDPGEQGPAGPIGEKGGTGERGPAGETGSPGVSRPEPTLVAFSVARTTDLQTSWSATVVTYDDVLSNVGEAYDMATGKFVTKVSGVYFFTFTAMTRQEYLMHLKKNGDTMVSTREKYTYDNEGENMSSSISAILQLRRGDRVWVELFPGRYSLSNNGNRFNTFSGFLISQL</sequence>
<dbReference type="InterPro" id="IPR008983">
    <property type="entry name" value="Tumour_necrosis_fac-like_dom"/>
</dbReference>
<dbReference type="GeneID" id="118422018"/>
<dbReference type="PRINTS" id="PR00007">
    <property type="entry name" value="COMPLEMNTC1Q"/>
</dbReference>
<evidence type="ECO:0000256" key="4">
    <source>
        <dbReference type="SAM" id="MobiDB-lite"/>
    </source>
</evidence>
<comment type="subcellular location">
    <subcellularLocation>
        <location evidence="1">Secreted</location>
    </subcellularLocation>
</comment>
<protein>
    <submittedName>
        <fullName evidence="8">Complement C1q tumor necrosis factor-related protein 3-like</fullName>
    </submittedName>
</protein>
<dbReference type="InterPro" id="IPR001073">
    <property type="entry name" value="C1q_dom"/>
</dbReference>
<evidence type="ECO:0000256" key="3">
    <source>
        <dbReference type="ARBA" id="ARBA00022729"/>
    </source>
</evidence>
<evidence type="ECO:0000259" key="6">
    <source>
        <dbReference type="PROSITE" id="PS50871"/>
    </source>
</evidence>